<gene>
    <name evidence="2" type="ORF">LSINAPIS_LOCUS8046</name>
</gene>
<reference evidence="2 3" key="1">
    <citation type="submission" date="2017-07" db="EMBL/GenBank/DDBJ databases">
        <authorList>
            <person name="Talla V."/>
            <person name="Backstrom N."/>
        </authorList>
    </citation>
    <scope>NUCLEOTIDE SEQUENCE [LARGE SCALE GENOMIC DNA]</scope>
</reference>
<dbReference type="EMBL" id="FZQP02002792">
    <property type="protein sequence ID" value="VVC96580.1"/>
    <property type="molecule type" value="Genomic_DNA"/>
</dbReference>
<organism evidence="2 3">
    <name type="scientific">Leptidea sinapis</name>
    <dbReference type="NCBI Taxonomy" id="189913"/>
    <lineage>
        <taxon>Eukaryota</taxon>
        <taxon>Metazoa</taxon>
        <taxon>Ecdysozoa</taxon>
        <taxon>Arthropoda</taxon>
        <taxon>Hexapoda</taxon>
        <taxon>Insecta</taxon>
        <taxon>Pterygota</taxon>
        <taxon>Neoptera</taxon>
        <taxon>Endopterygota</taxon>
        <taxon>Lepidoptera</taxon>
        <taxon>Glossata</taxon>
        <taxon>Ditrysia</taxon>
        <taxon>Papilionoidea</taxon>
        <taxon>Pieridae</taxon>
        <taxon>Dismorphiinae</taxon>
        <taxon>Leptidea</taxon>
    </lineage>
</organism>
<sequence length="142" mass="16924">MPPPGPRYMLATEGTLRICSFQHTRTVVDKILAAKFFRRWETHVLSLLEETVVSKTPSGQLEKPLSYSCMQEVYCISRWDPARKYCLRIVTQNGSLLLQWYYSIIWKRNMIRYRKTLTKTARKEVVLRELKMTAWRALRCKY</sequence>
<proteinExistence type="predicted"/>
<dbReference type="InterPro" id="IPR056429">
    <property type="entry name" value="PH_CMIP"/>
</dbReference>
<dbReference type="Pfam" id="PF23066">
    <property type="entry name" value="PH_21"/>
    <property type="match status" value="1"/>
</dbReference>
<keyword evidence="3" id="KW-1185">Reference proteome</keyword>
<protein>
    <recommendedName>
        <fullName evidence="1">C-Maf-inducing protein PH domain-containing protein</fullName>
    </recommendedName>
</protein>
<feature type="domain" description="C-Maf-inducing protein PH" evidence="1">
    <location>
        <begin position="7"/>
        <end position="117"/>
    </location>
</feature>
<evidence type="ECO:0000313" key="2">
    <source>
        <dbReference type="EMBL" id="VVC96580.1"/>
    </source>
</evidence>
<dbReference type="AlphaFoldDB" id="A0A5E4QFL2"/>
<dbReference type="Proteomes" id="UP000324832">
    <property type="component" value="Unassembled WGS sequence"/>
</dbReference>
<evidence type="ECO:0000313" key="3">
    <source>
        <dbReference type="Proteomes" id="UP000324832"/>
    </source>
</evidence>
<evidence type="ECO:0000259" key="1">
    <source>
        <dbReference type="Pfam" id="PF23066"/>
    </source>
</evidence>
<name>A0A5E4QFL2_9NEOP</name>
<accession>A0A5E4QFL2</accession>